<name>M7MZU4_9BACT</name>
<dbReference type="InterPro" id="IPR041700">
    <property type="entry name" value="OMP_b-brl_3"/>
</dbReference>
<reference evidence="2 3" key="1">
    <citation type="journal article" date="2013" name="Genome Announc.">
        <title>Draft Genome Sequence of Cesiribacter andamanensis Strain AMV16T, Isolated from a Soil Sample from a Mud Volcano in the Andaman Islands, India.</title>
        <authorList>
            <person name="Shivaji S."/>
            <person name="Ara S."/>
            <person name="Begum Z."/>
            <person name="Srinivas T.N."/>
            <person name="Singh A."/>
            <person name="Kumar Pinnaka A."/>
        </authorList>
    </citation>
    <scope>NUCLEOTIDE SEQUENCE [LARGE SCALE GENOMIC DNA]</scope>
    <source>
        <strain evidence="2 3">AMV16</strain>
    </source>
</reference>
<feature type="domain" description="Outer membrane protein beta-barrel" evidence="1">
    <location>
        <begin position="115"/>
        <end position="582"/>
    </location>
</feature>
<organism evidence="2 3">
    <name type="scientific">Cesiribacter andamanensis AMV16</name>
    <dbReference type="NCBI Taxonomy" id="1279009"/>
    <lineage>
        <taxon>Bacteria</taxon>
        <taxon>Pseudomonadati</taxon>
        <taxon>Bacteroidota</taxon>
        <taxon>Cytophagia</taxon>
        <taxon>Cytophagales</taxon>
        <taxon>Cesiribacteraceae</taxon>
        <taxon>Cesiribacter</taxon>
    </lineage>
</organism>
<dbReference type="STRING" id="1279009.ADICEAN_02932"/>
<dbReference type="Pfam" id="PF14905">
    <property type="entry name" value="OMP_b-brl_3"/>
    <property type="match status" value="1"/>
</dbReference>
<accession>M7MZU4</accession>
<evidence type="ECO:0000313" key="2">
    <source>
        <dbReference type="EMBL" id="EMR01953.1"/>
    </source>
</evidence>
<dbReference type="SUPFAM" id="SSF56935">
    <property type="entry name" value="Porins"/>
    <property type="match status" value="1"/>
</dbReference>
<dbReference type="EMBL" id="AODQ01000081">
    <property type="protein sequence ID" value="EMR01953.1"/>
    <property type="molecule type" value="Genomic_DNA"/>
</dbReference>
<keyword evidence="3" id="KW-1185">Reference proteome</keyword>
<dbReference type="RefSeq" id="WP_009196319.1">
    <property type="nucleotide sequence ID" value="NZ_AODQ01000081.1"/>
</dbReference>
<evidence type="ECO:0000259" key="1">
    <source>
        <dbReference type="Pfam" id="PF14905"/>
    </source>
</evidence>
<comment type="caution">
    <text evidence="2">The sequence shown here is derived from an EMBL/GenBank/DDBJ whole genome shotgun (WGS) entry which is preliminary data.</text>
</comment>
<evidence type="ECO:0000313" key="3">
    <source>
        <dbReference type="Proteomes" id="UP000011910"/>
    </source>
</evidence>
<sequence length="608" mass="68237">MEVTGSYFFNQTNNLANQITRLEYLGERNAGQTYQEVSRAESTNTNHRFNMRLNYTFSPATTLIMRPRLNLQRYQGVSDLEGITRLEEAILGSTSNRFVSEYNALNLDNSLLLRHNFSSKRGRSLSLNLSTGYDNQEGESSLRAANLFTSGSSMERDSLLQQSGLSRPGLRLGADLRYTEPLGEKSRLMLNYRSSYQRSEPDKLTFQRESSEEAWALNPSLSSQLLNEYLSHNAGASYMLRTEKSMLQGGLNYQTARLFNDLVYPREGVVDRRFNNLLPSAMYRYTISKDKNLRLNYRTATNAPSAEQLLEAIDNSNPLQLSLGNARLQQDYQHSLFVRYSSSNLAKASTFFALLSGSVSDRYIGTRVLLPAADTVLAGGYVVPAGVQLSQPTNLQGYRSLRSFASWGRPIAPLKSNLNLTASITYSQIPGLINGQQSLTSTYTTGAGLVLSSNISEKLDFILGTQSSYTLAENRLRENLNNRYLNQSSQASLKWILPGNFSLQADVAHQYFGSFAGSAAQHFLLLNGGLGKRLFKNKGEISLYAYDLLNQNTNIQRNVTQAYVEQVQTNALNRYLMLRFSYNIRNFTSQEARPEAPSESERGRGRQE</sequence>
<dbReference type="AlphaFoldDB" id="M7MZU4"/>
<dbReference type="eggNOG" id="COG4206">
    <property type="taxonomic scope" value="Bacteria"/>
</dbReference>
<dbReference type="OrthoDB" id="1682379at2"/>
<dbReference type="Proteomes" id="UP000011910">
    <property type="component" value="Unassembled WGS sequence"/>
</dbReference>
<protein>
    <submittedName>
        <fullName evidence="2">Outer membrane receptor for ferrienterochelin and colicin</fullName>
    </submittedName>
</protein>
<proteinExistence type="predicted"/>
<keyword evidence="2" id="KW-0675">Receptor</keyword>
<gene>
    <name evidence="2" type="ORF">ADICEAN_02932</name>
</gene>